<dbReference type="SUPFAM" id="SSF53335">
    <property type="entry name" value="S-adenosyl-L-methionine-dependent methyltransferases"/>
    <property type="match status" value="1"/>
</dbReference>
<dbReference type="GO" id="GO:0032259">
    <property type="term" value="P:methylation"/>
    <property type="evidence" value="ECO:0007669"/>
    <property type="project" value="UniProtKB-KW"/>
</dbReference>
<comment type="caution">
    <text evidence="2">The sequence shown here is derived from an EMBL/GenBank/DDBJ whole genome shotgun (WGS) entry which is preliminary data.</text>
</comment>
<organism evidence="2 3">
    <name type="scientific">Pseudolycoriella hygida</name>
    <dbReference type="NCBI Taxonomy" id="35572"/>
    <lineage>
        <taxon>Eukaryota</taxon>
        <taxon>Metazoa</taxon>
        <taxon>Ecdysozoa</taxon>
        <taxon>Arthropoda</taxon>
        <taxon>Hexapoda</taxon>
        <taxon>Insecta</taxon>
        <taxon>Pterygota</taxon>
        <taxon>Neoptera</taxon>
        <taxon>Endopterygota</taxon>
        <taxon>Diptera</taxon>
        <taxon>Nematocera</taxon>
        <taxon>Sciaroidea</taxon>
        <taxon>Sciaridae</taxon>
        <taxon>Pseudolycoriella</taxon>
    </lineage>
</organism>
<keyword evidence="2" id="KW-0808">Transferase</keyword>
<dbReference type="Gene3D" id="3.40.50.150">
    <property type="entry name" value="Vaccinia Virus protein VP39"/>
    <property type="match status" value="1"/>
</dbReference>
<dbReference type="InterPro" id="IPR041698">
    <property type="entry name" value="Methyltransf_25"/>
</dbReference>
<dbReference type="PANTHER" id="PTHR43591">
    <property type="entry name" value="METHYLTRANSFERASE"/>
    <property type="match status" value="1"/>
</dbReference>
<keyword evidence="2" id="KW-0489">Methyltransferase</keyword>
<name>A0A9Q0NHU5_9DIPT</name>
<dbReference type="InterPro" id="IPR029063">
    <property type="entry name" value="SAM-dependent_MTases_sf"/>
</dbReference>
<reference evidence="2" key="1">
    <citation type="submission" date="2022-07" db="EMBL/GenBank/DDBJ databases">
        <authorList>
            <person name="Trinca V."/>
            <person name="Uliana J.V.C."/>
            <person name="Torres T.T."/>
            <person name="Ward R.J."/>
            <person name="Monesi N."/>
        </authorList>
    </citation>
    <scope>NUCLEOTIDE SEQUENCE</scope>
    <source>
        <strain evidence="2">HSMRA1968</strain>
        <tissue evidence="2">Whole embryos</tissue>
    </source>
</reference>
<sequence>MFEKLNWKPVGVNCTSAVKMTDESDKSNCTGIHQHTSHHSHEHVALSHNSWNAEDYEKKLKAMNYNGPKLVAEQFDALGIPNDSKIMDLAAGTGLVGSALKDLGYTNIDALDGSVEMLVAAKERQCYQNIIAHFIERDTKLPVDDHSYDHIIMSGALCHIDFENLPQIISICRPGGIICWAIGQSEDLIRMEPKFSDGRFEKYVNSLCDQNLWEFLPGFPKNVENFAMERDGWVYAMKVL</sequence>
<dbReference type="Proteomes" id="UP001151699">
    <property type="component" value="Chromosome A"/>
</dbReference>
<proteinExistence type="predicted"/>
<dbReference type="AlphaFoldDB" id="A0A9Q0NHU5"/>
<evidence type="ECO:0000313" key="2">
    <source>
        <dbReference type="EMBL" id="KAJ6650044.1"/>
    </source>
</evidence>
<dbReference type="Pfam" id="PF13649">
    <property type="entry name" value="Methyltransf_25"/>
    <property type="match status" value="1"/>
</dbReference>
<feature type="domain" description="Methyltransferase" evidence="1">
    <location>
        <begin position="86"/>
        <end position="176"/>
    </location>
</feature>
<keyword evidence="3" id="KW-1185">Reference proteome</keyword>
<dbReference type="OrthoDB" id="2019266at2759"/>
<dbReference type="EMBL" id="WJQU01000001">
    <property type="protein sequence ID" value="KAJ6650044.1"/>
    <property type="molecule type" value="Genomic_DNA"/>
</dbReference>
<evidence type="ECO:0000259" key="1">
    <source>
        <dbReference type="Pfam" id="PF13649"/>
    </source>
</evidence>
<accession>A0A9Q0NHU5</accession>
<evidence type="ECO:0000313" key="3">
    <source>
        <dbReference type="Proteomes" id="UP001151699"/>
    </source>
</evidence>
<dbReference type="CDD" id="cd02440">
    <property type="entry name" value="AdoMet_MTases"/>
    <property type="match status" value="1"/>
</dbReference>
<gene>
    <name evidence="2" type="primary">METTL27</name>
    <name evidence="2" type="ORF">Bhyg_05287</name>
</gene>
<protein>
    <submittedName>
        <fullName evidence="2">Methyltransferase-like protein 27</fullName>
    </submittedName>
</protein>
<dbReference type="GO" id="GO:0008168">
    <property type="term" value="F:methyltransferase activity"/>
    <property type="evidence" value="ECO:0007669"/>
    <property type="project" value="UniProtKB-KW"/>
</dbReference>
<dbReference type="PANTHER" id="PTHR43591:SF110">
    <property type="entry name" value="RHODANESE DOMAIN-CONTAINING PROTEIN"/>
    <property type="match status" value="1"/>
</dbReference>